<feature type="domain" description="Glucose-6-phosphate dehydrogenase assembly protein OpcA C-terminal" evidence="2">
    <location>
        <begin position="171"/>
        <end position="302"/>
    </location>
</feature>
<proteinExistence type="predicted"/>
<gene>
    <name evidence="3" type="primary">opcA</name>
    <name evidence="3" type="ORF">HMPREF9004_1433</name>
</gene>
<dbReference type="Pfam" id="PF20171">
    <property type="entry name" value="OpcA_G6PD_C"/>
    <property type="match status" value="1"/>
</dbReference>
<name>N6X8P3_9ACTO</name>
<dbReference type="eggNOG" id="COG3429">
    <property type="taxonomic scope" value="Bacteria"/>
</dbReference>
<dbReference type="HOGENOM" id="CLU_046988_1_0_11"/>
<dbReference type="PANTHER" id="PTHR38658">
    <property type="entry name" value="OXPP CYCLE PROTEIN OPCA-RELATED"/>
    <property type="match status" value="1"/>
</dbReference>
<dbReference type="Proteomes" id="UP000013015">
    <property type="component" value="Unassembled WGS sequence"/>
</dbReference>
<reference evidence="3 4" key="1">
    <citation type="submission" date="2013-03" db="EMBL/GenBank/DDBJ databases">
        <title>Reference genome for the Human Microbiome Project.</title>
        <authorList>
            <person name="Aqrawi P."/>
            <person name="Ayvaz T."/>
            <person name="Bess C."/>
            <person name="Blankenburg K."/>
            <person name="Coyle M."/>
            <person name="Deng J."/>
            <person name="Forbes L."/>
            <person name="Fowler G."/>
            <person name="Francisco L."/>
            <person name="Fu Q."/>
            <person name="Gibbs R."/>
            <person name="Gross S."/>
            <person name="Gubbala S."/>
            <person name="Hale W."/>
            <person name="Hemphill L."/>
            <person name="Highlander S."/>
            <person name="Hirani K."/>
            <person name="Jackson L."/>
            <person name="Jakkamsetti A."/>
            <person name="Javaid M."/>
            <person name="Jayaseelan J.C."/>
            <person name="Jiang H."/>
            <person name="Joshi V."/>
            <person name="Korchina V."/>
            <person name="Kovar C."/>
            <person name="Lara F."/>
            <person name="Lee S."/>
            <person name="Liu Y."/>
            <person name="Mata R."/>
            <person name="Mathew T."/>
            <person name="Munidasa M."/>
            <person name="Muzny D."/>
            <person name="Nazareth L."/>
            <person name="Ngo R."/>
            <person name="Nguyen L."/>
            <person name="Nguyen N."/>
            <person name="Okwuonu G."/>
            <person name="Ongeri F."/>
            <person name="Palculict T."/>
            <person name="Patil S."/>
            <person name="Petrosino J."/>
            <person name="Pham C."/>
            <person name="Pham P."/>
            <person name="Pu L.-L."/>
            <person name="Qin X."/>
            <person name="Qu J."/>
            <person name="Reid J."/>
            <person name="Ross M."/>
            <person name="Ruth R."/>
            <person name="Saada N."/>
            <person name="San Lucas F."/>
            <person name="Santibanez J."/>
            <person name="Shang Y."/>
            <person name="Simmons D."/>
            <person name="Song X.-Z."/>
            <person name="Tang L.-Y."/>
            <person name="Thornton R."/>
            <person name="Warren J."/>
            <person name="Weissenberger G."/>
            <person name="Wilczek-Boney K."/>
            <person name="Worley K."/>
            <person name="Youmans B."/>
            <person name="Zhang J."/>
            <person name="Zhang L."/>
            <person name="Zhao Z."/>
            <person name="Zhou C."/>
            <person name="Zhu D."/>
            <person name="Zhu Y."/>
        </authorList>
    </citation>
    <scope>NUCLEOTIDE SEQUENCE [LARGE SCALE GENOMIC DNA]</scope>
    <source>
        <strain evidence="3 4">F0333</strain>
    </source>
</reference>
<evidence type="ECO:0000259" key="2">
    <source>
        <dbReference type="Pfam" id="PF20171"/>
    </source>
</evidence>
<protein>
    <submittedName>
        <fullName evidence="3">Oxppcycle protein OpcA</fullName>
    </submittedName>
</protein>
<dbReference type="InterPro" id="IPR004555">
    <property type="entry name" value="G6PDH_assembly_OpcA"/>
</dbReference>
<dbReference type="Pfam" id="PF10128">
    <property type="entry name" value="OpcA_G6PD_assem"/>
    <property type="match status" value="1"/>
</dbReference>
<accession>N6X8P3</accession>
<evidence type="ECO:0000313" key="3">
    <source>
        <dbReference type="EMBL" id="ENO17523.1"/>
    </source>
</evidence>
<dbReference type="PANTHER" id="PTHR38658:SF1">
    <property type="entry name" value="OXPP CYCLE PROTEIN OPCA-RELATED"/>
    <property type="match status" value="1"/>
</dbReference>
<evidence type="ECO:0000259" key="1">
    <source>
        <dbReference type="Pfam" id="PF10128"/>
    </source>
</evidence>
<dbReference type="AlphaFoldDB" id="N6X8P3"/>
<sequence>MEAPVIITLKDTTSHEIASRIVSLREDRGATTLGRVLTLIIVVPDLIDVDRAIEISDAASREHPCRVIVVVDSPDTEGAARLNAQIRVGDAAGPSDVIVLEPKGQAASALDTLVMPLLLSDTPVVTYWPVAAPHNPGEHPLGRIAIRRITDSRGSECPLKTLLGLSQHYTPGDTDLGWAGVTLWRALLATIAAEFDQMPVSVLVRGHETHPSSYLVAAWIHRMLGVPVTRQTDPHASTITGVHFYFAHGSQVSLQRRASSNVAHLHRSGLATADVNLPKRSVQDCLMEELRRLDPDVLYGELLTRDLYLLPEAAERIAQ</sequence>
<keyword evidence="4" id="KW-1185">Reference proteome</keyword>
<organism evidence="3 4">
    <name type="scientific">Schaalia cardiffensis F0333</name>
    <dbReference type="NCBI Taxonomy" id="888050"/>
    <lineage>
        <taxon>Bacteria</taxon>
        <taxon>Bacillati</taxon>
        <taxon>Actinomycetota</taxon>
        <taxon>Actinomycetes</taxon>
        <taxon>Actinomycetales</taxon>
        <taxon>Actinomycetaceae</taxon>
        <taxon>Schaalia</taxon>
    </lineage>
</organism>
<dbReference type="PATRIC" id="fig|888050.3.peg.1371"/>
<feature type="domain" description="Glucose-6-phosphate dehydrogenase assembly protein OpcA N-terminal" evidence="1">
    <location>
        <begin position="57"/>
        <end position="165"/>
    </location>
</feature>
<comment type="caution">
    <text evidence="3">The sequence shown here is derived from an EMBL/GenBank/DDBJ whole genome shotgun (WGS) entry which is preliminary data.</text>
</comment>
<dbReference type="InterPro" id="IPR046802">
    <property type="entry name" value="OpcA_G6PD_C"/>
</dbReference>
<dbReference type="EMBL" id="AQHZ01000024">
    <property type="protein sequence ID" value="ENO17523.1"/>
    <property type="molecule type" value="Genomic_DNA"/>
</dbReference>
<dbReference type="STRING" id="888050.HMPREF9004_1433"/>
<dbReference type="InterPro" id="IPR046801">
    <property type="entry name" value="OpcA_G6PD_N"/>
</dbReference>
<evidence type="ECO:0000313" key="4">
    <source>
        <dbReference type="Proteomes" id="UP000013015"/>
    </source>
</evidence>